<protein>
    <recommendedName>
        <fullName evidence="4">Imelysin-like domain-containing protein</fullName>
    </recommendedName>
</protein>
<dbReference type="Gene3D" id="1.20.1420.20">
    <property type="entry name" value="M75 peptidase, HXXE motif"/>
    <property type="match status" value="1"/>
</dbReference>
<evidence type="ECO:0000259" key="4">
    <source>
        <dbReference type="Pfam" id="PF09375"/>
    </source>
</evidence>
<dbReference type="EMBL" id="SMAI01000001">
    <property type="protein sequence ID" value="TCT07665.1"/>
    <property type="molecule type" value="Genomic_DNA"/>
</dbReference>
<feature type="signal peptide" evidence="3">
    <location>
        <begin position="1"/>
        <end position="24"/>
    </location>
</feature>
<dbReference type="InterPro" id="IPR018976">
    <property type="entry name" value="Imelysin-like"/>
</dbReference>
<dbReference type="CDD" id="cd14659">
    <property type="entry name" value="Imelysin-like_IPPA"/>
    <property type="match status" value="1"/>
</dbReference>
<dbReference type="RefSeq" id="WP_165933593.1">
    <property type="nucleotide sequence ID" value="NZ_SMAI01000001.1"/>
</dbReference>
<evidence type="ECO:0000256" key="1">
    <source>
        <dbReference type="ARBA" id="ARBA00004196"/>
    </source>
</evidence>
<evidence type="ECO:0000313" key="5">
    <source>
        <dbReference type="EMBL" id="TCT07665.1"/>
    </source>
</evidence>
<dbReference type="InterPro" id="IPR038352">
    <property type="entry name" value="Imelysin_sf"/>
</dbReference>
<keyword evidence="6" id="KW-1185">Reference proteome</keyword>
<feature type="chain" id="PRO_5020542405" description="Imelysin-like domain-containing protein" evidence="3">
    <location>
        <begin position="25"/>
        <end position="354"/>
    </location>
</feature>
<accession>A0A4R3M8J0</accession>
<organism evidence="5 6">
    <name type="scientific">Aquabacter spiritensis</name>
    <dbReference type="NCBI Taxonomy" id="933073"/>
    <lineage>
        <taxon>Bacteria</taxon>
        <taxon>Pseudomonadati</taxon>
        <taxon>Pseudomonadota</taxon>
        <taxon>Alphaproteobacteria</taxon>
        <taxon>Hyphomicrobiales</taxon>
        <taxon>Xanthobacteraceae</taxon>
        <taxon>Aquabacter</taxon>
    </lineage>
</organism>
<comment type="subcellular location">
    <subcellularLocation>
        <location evidence="1">Cell envelope</location>
    </subcellularLocation>
</comment>
<sequence length="354" mass="36841">MNMMSARLVVIAFVVLGLSVPARAAPAFDSAAIIKAWLLPRYDALVAATAAQAQAWAGYCPAPSAAGVPALQEAFKTTADAWSAVEFVTMGPVSLALRPDRFNFFPDRRNAIQRAMAEILADPDTARFEADRFARSSAAVQGLPAMERLLYEDGAAAALAAGPEAARRCLYGRAIAVNLAAIAKDVRDAWGDGSSGALGAIVSGKGDPALFPDVGAVPGMILTDLSGAYQRVTDTRILPVLNSGDPRPLLAEGWRSGRSGRVVTVMITSADALLQEVAKQMPSRPQWVVNKAAAAADKAAAEFPADLGAAAQTSDGAAKIQAAVKVLKAAQLTVYRPIASYFGISLGFNALDGD</sequence>
<proteinExistence type="predicted"/>
<dbReference type="InterPro" id="IPR034984">
    <property type="entry name" value="Imelysin-like_IPPA"/>
</dbReference>
<keyword evidence="2 3" id="KW-0732">Signal</keyword>
<evidence type="ECO:0000256" key="2">
    <source>
        <dbReference type="ARBA" id="ARBA00022729"/>
    </source>
</evidence>
<reference evidence="5 6" key="1">
    <citation type="submission" date="2019-03" db="EMBL/GenBank/DDBJ databases">
        <title>Genomic Encyclopedia of Type Strains, Phase IV (KMG-IV): sequencing the most valuable type-strain genomes for metagenomic binning, comparative biology and taxonomic classification.</title>
        <authorList>
            <person name="Goeker M."/>
        </authorList>
    </citation>
    <scope>NUCLEOTIDE SEQUENCE [LARGE SCALE GENOMIC DNA]</scope>
    <source>
        <strain evidence="5 6">DSM 9035</strain>
    </source>
</reference>
<name>A0A4R3M8J0_9HYPH</name>
<dbReference type="GO" id="GO:0030313">
    <property type="term" value="C:cell envelope"/>
    <property type="evidence" value="ECO:0007669"/>
    <property type="project" value="UniProtKB-SubCell"/>
</dbReference>
<comment type="caution">
    <text evidence="5">The sequence shown here is derived from an EMBL/GenBank/DDBJ whole genome shotgun (WGS) entry which is preliminary data.</text>
</comment>
<feature type="domain" description="Imelysin-like" evidence="4">
    <location>
        <begin position="39"/>
        <end position="330"/>
    </location>
</feature>
<gene>
    <name evidence="5" type="ORF">EDC64_101184</name>
</gene>
<dbReference type="Proteomes" id="UP000294664">
    <property type="component" value="Unassembled WGS sequence"/>
</dbReference>
<dbReference type="AlphaFoldDB" id="A0A4R3M8J0"/>
<evidence type="ECO:0000256" key="3">
    <source>
        <dbReference type="SAM" id="SignalP"/>
    </source>
</evidence>
<evidence type="ECO:0000313" key="6">
    <source>
        <dbReference type="Proteomes" id="UP000294664"/>
    </source>
</evidence>
<dbReference type="Pfam" id="PF09375">
    <property type="entry name" value="Peptidase_M75"/>
    <property type="match status" value="1"/>
</dbReference>